<dbReference type="InterPro" id="IPR036238">
    <property type="entry name" value="Transglutaminase_C_sf"/>
</dbReference>
<comment type="caution">
    <text evidence="1">The sequence shown here is derived from an EMBL/GenBank/DDBJ whole genome shotgun (WGS) entry which is preliminary data.</text>
</comment>
<dbReference type="AlphaFoldDB" id="A0AA89BK56"/>
<organism evidence="1 2">
    <name type="scientific">Pinctada imbricata</name>
    <name type="common">Atlantic pearl-oyster</name>
    <name type="synonym">Pinctada martensii</name>
    <dbReference type="NCBI Taxonomy" id="66713"/>
    <lineage>
        <taxon>Eukaryota</taxon>
        <taxon>Metazoa</taxon>
        <taxon>Spiralia</taxon>
        <taxon>Lophotrochozoa</taxon>
        <taxon>Mollusca</taxon>
        <taxon>Bivalvia</taxon>
        <taxon>Autobranchia</taxon>
        <taxon>Pteriomorphia</taxon>
        <taxon>Pterioida</taxon>
        <taxon>Pterioidea</taxon>
        <taxon>Pteriidae</taxon>
        <taxon>Pinctada</taxon>
    </lineage>
</organism>
<sequence length="327" mass="36986">MLVYATNCHMDTSLYNKRDFFNFSITNIPFLSSNIPSSPAYGVFISQFIRYARAITKYTYFVLKARRLSDKLLSQGYVCDRLTSSQRKFDGRYRGLVIHYDVPLSRMNVEARLETPSIAKYGEDFTVSLTGINRTDEEQLIHGTVSCKPENYAAEELGRIKFKDIDGIIPPKAEDGKVSLEVVVTVDDYMGRLHDGCYISVVGVIFNNTTLQASLIERTIRLIKPDLKVEIVEDSIEVNKDFYVIVSFTNPLNVPLTDCEIDIDAKGISIQDAKAMKPGKVGPRQEFSHQIKLKARNPGFRRLGAVFNAAEMYDIAGNTWLYVTRSN</sequence>
<dbReference type="SUPFAM" id="SSF49309">
    <property type="entry name" value="Transglutaminase, two C-terminal domains"/>
    <property type="match status" value="2"/>
</dbReference>
<dbReference type="InterPro" id="IPR013783">
    <property type="entry name" value="Ig-like_fold"/>
</dbReference>
<accession>A0AA89BK56</accession>
<keyword evidence="2" id="KW-1185">Reference proteome</keyword>
<proteinExistence type="predicted"/>
<dbReference type="Proteomes" id="UP001186944">
    <property type="component" value="Unassembled WGS sequence"/>
</dbReference>
<evidence type="ECO:0000313" key="1">
    <source>
        <dbReference type="EMBL" id="KAK3085453.1"/>
    </source>
</evidence>
<reference evidence="1" key="1">
    <citation type="submission" date="2019-08" db="EMBL/GenBank/DDBJ databases">
        <title>The improved chromosome-level genome for the pearl oyster Pinctada fucata martensii using PacBio sequencing and Hi-C.</title>
        <authorList>
            <person name="Zheng Z."/>
        </authorList>
    </citation>
    <scope>NUCLEOTIDE SEQUENCE</scope>
    <source>
        <strain evidence="1">ZZ-2019</strain>
        <tissue evidence="1">Adductor muscle</tissue>
    </source>
</reference>
<name>A0AA89BK56_PINIB</name>
<dbReference type="GO" id="GO:0003810">
    <property type="term" value="F:protein-glutamine gamma-glutamyltransferase activity"/>
    <property type="evidence" value="ECO:0007669"/>
    <property type="project" value="InterPro"/>
</dbReference>
<gene>
    <name evidence="1" type="ORF">FSP39_003584</name>
</gene>
<dbReference type="EMBL" id="VSWD01000012">
    <property type="protein sequence ID" value="KAK3085453.1"/>
    <property type="molecule type" value="Genomic_DNA"/>
</dbReference>
<dbReference type="PANTHER" id="PTHR11590:SF40">
    <property type="entry name" value="HEMOCYTE PROTEIN-GLUTAMINE GAMMA-GLUTAMYLTRANSFERASE-LIKE PROTEIN"/>
    <property type="match status" value="1"/>
</dbReference>
<dbReference type="InterPro" id="IPR050779">
    <property type="entry name" value="Transglutaminase"/>
</dbReference>
<dbReference type="PANTHER" id="PTHR11590">
    <property type="entry name" value="PROTEIN-GLUTAMINE GAMMA-GLUTAMYLTRANSFERASE"/>
    <property type="match status" value="1"/>
</dbReference>
<evidence type="ECO:0000313" key="2">
    <source>
        <dbReference type="Proteomes" id="UP001186944"/>
    </source>
</evidence>
<dbReference type="Gene3D" id="2.60.40.10">
    <property type="entry name" value="Immunoglobulins"/>
    <property type="match status" value="2"/>
</dbReference>
<protein>
    <submittedName>
        <fullName evidence="1">Uncharacterized protein</fullName>
    </submittedName>
</protein>